<evidence type="ECO:0000313" key="1">
    <source>
        <dbReference type="EMBL" id="KAH8005988.1"/>
    </source>
</evidence>
<gene>
    <name evidence="1" type="ORF">K3G42_031670</name>
</gene>
<proteinExistence type="predicted"/>
<evidence type="ECO:0000313" key="2">
    <source>
        <dbReference type="Proteomes" id="UP000827872"/>
    </source>
</evidence>
<sequence length="873" mass="99703">MAASVIQNLSKFRLPAAFQHSFLPAMAFQEMVFQDSSEEEEMEGDEEEEEEEREEMALEDSPQSLSPGQGEWVDSDEPSLSNVNMTLQLLQFAERINGDIQRYFGRKGKDEDGELPNIYDNHGSPRLSGRVLYYADLVRISQSGEPEEGDDFSGAPKTLAQLDSPLWRCLCGKDGAGKLGPLAELFEYGLCRYMEHCASSEGRNSRVERKYAHVTSMQSRKLPQSFWKEPSHSPIGILNSNPPDFSDLLANWTSETSQEELLASRELASDIHQRAVDTDHFSGLTRSHTNLLVPPTCSSSEPMESRNTSGTNAVSAFREQVQLLTNENVQLQDRNERLYAQLGELQEKTGQLAGSKTALSSRLIHSEEEKLKISKDLVDFQIESNKMREQYEEECFELRNMILALENRVLEVELHDEKTTGERDALRERLRALEENRKELADEYLVLKSNYLALSKEHEQEVTKNEELSLELLNLANARSFHPRGLNSPETQGQPAEPSAELERVRALVHRLSARKVKPEDVVASEHERRKLEKSLFGNQDHITTEMEKMKEMYSSQQRKLEERMVVMGKELQEAKKAIRNTQHKLAEQSAVVLTSQSQLQEVEAENSRLQTQLKELNEEYRSRLVQYIADLAAYVDNKSVEKAGAGKVPSEAAHMKRFVDSMLKDIRASHRSREEQLAGAARGYKKRLQNLVRTHENLLIAYRMQREQIRLLGSNEMDPGPPEYHLAITDAELLTSTSQELNRLREDKARLEAELHELQMKVKFSENSARTSPPHTLNEESWAELRKQLREFTHTVQEDLEKERSQLLARALVAEEQVAELHEYVDKHLVRYKQEIVRLRKLLGTDGPRALSAGAPNTPPILKPRRNVSNEM</sequence>
<dbReference type="EMBL" id="CM037617">
    <property type="protein sequence ID" value="KAH8005988.1"/>
    <property type="molecule type" value="Genomic_DNA"/>
</dbReference>
<keyword evidence="2" id="KW-1185">Reference proteome</keyword>
<protein>
    <submittedName>
        <fullName evidence="1">Uncharacterized protein</fullName>
    </submittedName>
</protein>
<name>A0ACB8FKT7_9SAUR</name>
<comment type="caution">
    <text evidence="1">The sequence shown here is derived from an EMBL/GenBank/DDBJ whole genome shotgun (WGS) entry which is preliminary data.</text>
</comment>
<dbReference type="Proteomes" id="UP000827872">
    <property type="component" value="Linkage Group LG04"/>
</dbReference>
<organism evidence="1 2">
    <name type="scientific">Sphaerodactylus townsendi</name>
    <dbReference type="NCBI Taxonomy" id="933632"/>
    <lineage>
        <taxon>Eukaryota</taxon>
        <taxon>Metazoa</taxon>
        <taxon>Chordata</taxon>
        <taxon>Craniata</taxon>
        <taxon>Vertebrata</taxon>
        <taxon>Euteleostomi</taxon>
        <taxon>Lepidosauria</taxon>
        <taxon>Squamata</taxon>
        <taxon>Bifurcata</taxon>
        <taxon>Gekkota</taxon>
        <taxon>Sphaerodactylidae</taxon>
        <taxon>Sphaerodactylus</taxon>
    </lineage>
</organism>
<accession>A0ACB8FKT7</accession>
<reference evidence="1" key="1">
    <citation type="submission" date="2021-08" db="EMBL/GenBank/DDBJ databases">
        <title>The first chromosome-level gecko genome reveals the dynamic sex chromosomes of Neotropical dwarf geckos (Sphaerodactylidae: Sphaerodactylus).</title>
        <authorList>
            <person name="Pinto B.J."/>
            <person name="Keating S.E."/>
            <person name="Gamble T."/>
        </authorList>
    </citation>
    <scope>NUCLEOTIDE SEQUENCE</scope>
    <source>
        <strain evidence="1">TG3544</strain>
    </source>
</reference>